<dbReference type="RefSeq" id="WP_064600065.1">
    <property type="nucleotide sequence ID" value="NZ_LYRP01000043.1"/>
</dbReference>
<dbReference type="OrthoDB" id="95129at2"/>
<proteinExistence type="predicted"/>
<gene>
    <name evidence="1" type="ORF">A9B99_13450</name>
</gene>
<dbReference type="Pfam" id="PF13289">
    <property type="entry name" value="SIR2_2"/>
    <property type="match status" value="1"/>
</dbReference>
<accession>A0A1B7L091</accession>
<evidence type="ECO:0000313" key="1">
    <source>
        <dbReference type="EMBL" id="OAT75812.1"/>
    </source>
</evidence>
<dbReference type="InterPro" id="IPR011202">
    <property type="entry name" value="UCP014677"/>
</dbReference>
<dbReference type="Proteomes" id="UP000078225">
    <property type="component" value="Unassembled WGS sequence"/>
</dbReference>
<name>A0A1B7L091_9ENTR</name>
<keyword evidence="2" id="KW-1185">Reference proteome</keyword>
<protein>
    <submittedName>
        <fullName evidence="1">Uncharacterized protein</fullName>
    </submittedName>
</protein>
<sequence>MDANDLKEALIRIFKTRNSGPFLFVGSGFSRRYLGIKDWKGLLDNYCVSGKPFEYYLAAGDSTYPTAARLIAEDFNTTWWSDAKYAGSRERYSKKVTDNTSALRFEICDYLTASLEVPIKDSEYQDEIEILSRLNVDGIITTNWDCFLEQLFPDYKVYTGQNELLFSNPQSIAEIYKIHGSAHKPKSLILTDHDYNEFNNKNPYLAAKLITIFVEHPVVFIGYSLSDKNITDLLGAISICIGKDSISQLRNNLIFIDREEGLTDYSISETFTTIERTQIPITLVRTDDLNPVYEAIETNKRKIPARILRYCKEQLYEVVKSNSTESKIYVVDIDEVEKHDDVEFVVGVGVAEARKKEEEIGKLGYTQINNINLFHDLLHEDNSYDANSILQNVIPNAGRFSPNITVFKYLKEIGIVDEVQYRASEYNLDKWVLRNDTSYQCKGYFRTFVRKFKDKDTRYIIEHTTPEVAAIHLPFLMNKLDLTLVKEFLINNEEKLNPDKSTYASYFKKLACLYDKLLHGW</sequence>
<dbReference type="EMBL" id="LYRP01000043">
    <property type="protein sequence ID" value="OAT75812.1"/>
    <property type="molecule type" value="Genomic_DNA"/>
</dbReference>
<dbReference type="STRING" id="1691903.A9B99_13450"/>
<dbReference type="AlphaFoldDB" id="A0A1B7L091"/>
<dbReference type="PIRSF" id="PIRSF014677">
    <property type="entry name" value="UCP014677"/>
    <property type="match status" value="1"/>
</dbReference>
<reference evidence="2" key="1">
    <citation type="submission" date="2016-05" db="EMBL/GenBank/DDBJ databases">
        <authorList>
            <person name="Behera P."/>
            <person name="Vaishampayan P."/>
            <person name="Singh N."/>
            <person name="Raina V."/>
            <person name="Suar M."/>
            <person name="Pattnaik A."/>
            <person name="Rastogi G."/>
        </authorList>
    </citation>
    <scope>NUCLEOTIDE SEQUENCE [LARGE SCALE GENOMIC DNA]</scope>
    <source>
        <strain evidence="2">MP23</strain>
    </source>
</reference>
<evidence type="ECO:0000313" key="2">
    <source>
        <dbReference type="Proteomes" id="UP000078225"/>
    </source>
</evidence>
<organism evidence="1 2">
    <name type="scientific">Mangrovibacter phragmitis</name>
    <dbReference type="NCBI Taxonomy" id="1691903"/>
    <lineage>
        <taxon>Bacteria</taxon>
        <taxon>Pseudomonadati</taxon>
        <taxon>Pseudomonadota</taxon>
        <taxon>Gammaproteobacteria</taxon>
        <taxon>Enterobacterales</taxon>
        <taxon>Enterobacteriaceae</taxon>
        <taxon>Mangrovibacter</taxon>
    </lineage>
</organism>
<comment type="caution">
    <text evidence="1">The sequence shown here is derived from an EMBL/GenBank/DDBJ whole genome shotgun (WGS) entry which is preliminary data.</text>
</comment>